<evidence type="ECO:0000259" key="2">
    <source>
        <dbReference type="PROSITE" id="PS50940"/>
    </source>
</evidence>
<keyword evidence="4" id="KW-1185">Reference proteome</keyword>
<name>A0A9Q0RHB2_BLOTA</name>
<proteinExistence type="predicted"/>
<dbReference type="AlphaFoldDB" id="A0A9Q0RHB2"/>
<organism evidence="3 4">
    <name type="scientific">Blomia tropicalis</name>
    <name type="common">Mite</name>
    <dbReference type="NCBI Taxonomy" id="40697"/>
    <lineage>
        <taxon>Eukaryota</taxon>
        <taxon>Metazoa</taxon>
        <taxon>Ecdysozoa</taxon>
        <taxon>Arthropoda</taxon>
        <taxon>Chelicerata</taxon>
        <taxon>Arachnida</taxon>
        <taxon>Acari</taxon>
        <taxon>Acariformes</taxon>
        <taxon>Sarcoptiformes</taxon>
        <taxon>Astigmata</taxon>
        <taxon>Glycyphagoidea</taxon>
        <taxon>Echimyopodidae</taxon>
        <taxon>Blomia</taxon>
    </lineage>
</organism>
<sequence>MNRHNEDVINNSINCTRVGEQFRHERCDRYWRCTSTNPSRAVLRLCPHRQLFDVDFQQCMNRKNANCKDEPFTTTTRRPEMSSTTNRTSTTRRPPPINDPSQLSTILPNFIV</sequence>
<accession>A0A9Q0RHB2</accession>
<gene>
    <name evidence="3" type="ORF">RDWZM_010013</name>
</gene>
<dbReference type="GO" id="GO:0008061">
    <property type="term" value="F:chitin binding"/>
    <property type="evidence" value="ECO:0007669"/>
    <property type="project" value="InterPro"/>
</dbReference>
<feature type="region of interest" description="Disordered" evidence="1">
    <location>
        <begin position="67"/>
        <end position="104"/>
    </location>
</feature>
<dbReference type="SMART" id="SM00494">
    <property type="entry name" value="ChtBD2"/>
    <property type="match status" value="1"/>
</dbReference>
<evidence type="ECO:0000313" key="4">
    <source>
        <dbReference type="Proteomes" id="UP001142055"/>
    </source>
</evidence>
<comment type="caution">
    <text evidence="3">The sequence shown here is derived from an EMBL/GenBank/DDBJ whole genome shotgun (WGS) entry which is preliminary data.</text>
</comment>
<reference evidence="3" key="1">
    <citation type="submission" date="2022-12" db="EMBL/GenBank/DDBJ databases">
        <title>Genome assemblies of Blomia tropicalis.</title>
        <authorList>
            <person name="Cui Y."/>
        </authorList>
    </citation>
    <scope>NUCLEOTIDE SEQUENCE</scope>
    <source>
        <tissue evidence="3">Adult mites</tissue>
    </source>
</reference>
<dbReference type="Pfam" id="PF01607">
    <property type="entry name" value="CBM_14"/>
    <property type="match status" value="1"/>
</dbReference>
<dbReference type="PROSITE" id="PS50940">
    <property type="entry name" value="CHIT_BIND_II"/>
    <property type="match status" value="1"/>
</dbReference>
<evidence type="ECO:0000256" key="1">
    <source>
        <dbReference type="SAM" id="MobiDB-lite"/>
    </source>
</evidence>
<feature type="compositionally biased region" description="Low complexity" evidence="1">
    <location>
        <begin position="82"/>
        <end position="92"/>
    </location>
</feature>
<feature type="domain" description="Chitin-binding type-2" evidence="2">
    <location>
        <begin position="12"/>
        <end position="69"/>
    </location>
</feature>
<dbReference type="InterPro" id="IPR002557">
    <property type="entry name" value="Chitin-bd_dom"/>
</dbReference>
<dbReference type="GO" id="GO:0005576">
    <property type="term" value="C:extracellular region"/>
    <property type="evidence" value="ECO:0007669"/>
    <property type="project" value="InterPro"/>
</dbReference>
<dbReference type="Proteomes" id="UP001142055">
    <property type="component" value="Chromosome 4"/>
</dbReference>
<dbReference type="Gene3D" id="2.170.140.10">
    <property type="entry name" value="Chitin binding domain"/>
    <property type="match status" value="1"/>
</dbReference>
<protein>
    <recommendedName>
        <fullName evidence="2">Chitin-binding type-2 domain-containing protein</fullName>
    </recommendedName>
</protein>
<dbReference type="SUPFAM" id="SSF57625">
    <property type="entry name" value="Invertebrate chitin-binding proteins"/>
    <property type="match status" value="1"/>
</dbReference>
<dbReference type="EMBL" id="JAPWDV010000004">
    <property type="protein sequence ID" value="KAJ6215513.1"/>
    <property type="molecule type" value="Genomic_DNA"/>
</dbReference>
<dbReference type="InterPro" id="IPR036508">
    <property type="entry name" value="Chitin-bd_dom_sf"/>
</dbReference>
<evidence type="ECO:0000313" key="3">
    <source>
        <dbReference type="EMBL" id="KAJ6215513.1"/>
    </source>
</evidence>